<sequence>MNLQTYLINVSTFPDGYASPEWKGKPIFTEAKKITPEAPIITNAPNILLFYTNESAYFLSSELKSTATSVTLADMDNINKLMIDNCGAIIILNPVRANAYEHKKNPASNNDIEVLSKLFISVYDKKDGKILMYKDCIK</sequence>
<accession>A0A645GUH7</accession>
<reference evidence="1" key="1">
    <citation type="submission" date="2019-08" db="EMBL/GenBank/DDBJ databases">
        <authorList>
            <person name="Kucharzyk K."/>
            <person name="Murdoch R.W."/>
            <person name="Higgins S."/>
            <person name="Loffler F."/>
        </authorList>
    </citation>
    <scope>NUCLEOTIDE SEQUENCE</scope>
</reference>
<organism evidence="1">
    <name type="scientific">bioreactor metagenome</name>
    <dbReference type="NCBI Taxonomy" id="1076179"/>
    <lineage>
        <taxon>unclassified sequences</taxon>
        <taxon>metagenomes</taxon>
        <taxon>ecological metagenomes</taxon>
    </lineage>
</organism>
<proteinExistence type="predicted"/>
<comment type="caution">
    <text evidence="1">The sequence shown here is derived from an EMBL/GenBank/DDBJ whole genome shotgun (WGS) entry which is preliminary data.</text>
</comment>
<name>A0A645GUH7_9ZZZZ</name>
<dbReference type="AlphaFoldDB" id="A0A645GUH7"/>
<protein>
    <submittedName>
        <fullName evidence="1">Uncharacterized protein</fullName>
    </submittedName>
</protein>
<dbReference type="EMBL" id="VSSQ01080936">
    <property type="protein sequence ID" value="MPN29990.1"/>
    <property type="molecule type" value="Genomic_DNA"/>
</dbReference>
<gene>
    <name evidence="1" type="ORF">SDC9_177447</name>
</gene>
<evidence type="ECO:0000313" key="1">
    <source>
        <dbReference type="EMBL" id="MPN29990.1"/>
    </source>
</evidence>